<proteinExistence type="predicted"/>
<dbReference type="GO" id="GO:0016757">
    <property type="term" value="F:glycosyltransferase activity"/>
    <property type="evidence" value="ECO:0007669"/>
    <property type="project" value="InterPro"/>
</dbReference>
<dbReference type="EMBL" id="CP022139">
    <property type="protein sequence ID" value="ASG87758.1"/>
    <property type="molecule type" value="Genomic_DNA"/>
</dbReference>
<feature type="domain" description="Glycosyltransferase subfamily 4-like N-terminal" evidence="2">
    <location>
        <begin position="2"/>
        <end position="154"/>
    </location>
</feature>
<dbReference type="Gene3D" id="3.40.50.2000">
    <property type="entry name" value="Glycogen Phosphorylase B"/>
    <property type="match status" value="2"/>
</dbReference>
<reference evidence="3 4" key="1">
    <citation type="submission" date="2017-06" db="EMBL/GenBank/DDBJ databases">
        <title>Salmonella reference genomes for public health.</title>
        <authorList>
            <person name="Robertson J."/>
            <person name="Yoshida C."/>
            <person name="Gurnik S."/>
            <person name="Nash J."/>
        </authorList>
    </citation>
    <scope>NUCLEOTIDE SEQUENCE [LARGE SCALE GENOMIC DNA]</scope>
    <source>
        <strain evidence="3 4">1315K</strain>
    </source>
</reference>
<evidence type="ECO:0000313" key="4">
    <source>
        <dbReference type="Proteomes" id="UP000198067"/>
    </source>
</evidence>
<evidence type="ECO:0000313" key="3">
    <source>
        <dbReference type="EMBL" id="ASG87758.1"/>
    </source>
</evidence>
<protein>
    <submittedName>
        <fullName evidence="3">Glycosyltransferase family 1 protein</fullName>
    </submittedName>
</protein>
<dbReference type="PANTHER" id="PTHR12526">
    <property type="entry name" value="GLYCOSYLTRANSFERASE"/>
    <property type="match status" value="1"/>
</dbReference>
<evidence type="ECO:0000259" key="1">
    <source>
        <dbReference type="Pfam" id="PF00534"/>
    </source>
</evidence>
<sequence>MKVLLIGNISDTIILFRQHLIIKLIEKGNSVYTLTMDNNPDNFARIRKYGAIPKSYFFSRSGINPFVDIINTYKLSKEIKNIKPDIVLCFFPKPVIYGTIAAKIAGVKSIYNLLEGLGFCYTQSLGRESFKKIFLKKIQTLLYKFSLPLANKILFLNADDYRDLILENNIRIKDFEVIGGIGVNLKNYTYMQPDISAIHFGMVSRLLIEKGVREFVEAARFVKTIYPQVKFSIAGAVDDNPGGISREQVATWEKEGVVKFLGQVSDINEYLSNINIFVLPSYREGIPRSTQEAMAMGLPVITTDVPGCRETVKNEVNGLVVPPWDAEALVEAMTFFIANPEKIIAMGKQSRIMAEEKFDENEATSKLLRVFFN</sequence>
<dbReference type="GO" id="GO:1901135">
    <property type="term" value="P:carbohydrate derivative metabolic process"/>
    <property type="evidence" value="ECO:0007669"/>
    <property type="project" value="UniProtKB-ARBA"/>
</dbReference>
<organism evidence="3 4">
    <name type="scientific">Salmonella enterica subsp. salamae serovar 55:k:z39 str. 1315K</name>
    <dbReference type="NCBI Taxonomy" id="1243602"/>
    <lineage>
        <taxon>Bacteria</taxon>
        <taxon>Pseudomonadati</taxon>
        <taxon>Pseudomonadota</taxon>
        <taxon>Gammaproteobacteria</taxon>
        <taxon>Enterobacterales</taxon>
        <taxon>Enterobacteriaceae</taxon>
        <taxon>Salmonella</taxon>
    </lineage>
</organism>
<dbReference type="InterPro" id="IPR028098">
    <property type="entry name" value="Glyco_trans_4-like_N"/>
</dbReference>
<dbReference type="Proteomes" id="UP000198067">
    <property type="component" value="Chromosome"/>
</dbReference>
<dbReference type="SUPFAM" id="SSF53756">
    <property type="entry name" value="UDP-Glycosyltransferase/glycogen phosphorylase"/>
    <property type="match status" value="1"/>
</dbReference>
<keyword evidence="3" id="KW-0808">Transferase</keyword>
<dbReference type="CDD" id="cd03808">
    <property type="entry name" value="GT4_CapM-like"/>
    <property type="match status" value="1"/>
</dbReference>
<name>A0A6C7C4L1_SALER</name>
<accession>A0A6C7C4L1</accession>
<dbReference type="InterPro" id="IPR001296">
    <property type="entry name" value="Glyco_trans_1"/>
</dbReference>
<gene>
    <name evidence="3" type="ORF">LFZ47_09230</name>
</gene>
<dbReference type="PANTHER" id="PTHR12526:SF638">
    <property type="entry name" value="SPORE COAT PROTEIN SA"/>
    <property type="match status" value="1"/>
</dbReference>
<dbReference type="AlphaFoldDB" id="A0A6C7C4L1"/>
<dbReference type="Pfam" id="PF13477">
    <property type="entry name" value="Glyco_trans_4_2"/>
    <property type="match status" value="1"/>
</dbReference>
<dbReference type="RefSeq" id="WP_080225234.1">
    <property type="nucleotide sequence ID" value="NZ_CP022139.1"/>
</dbReference>
<evidence type="ECO:0000259" key="2">
    <source>
        <dbReference type="Pfam" id="PF13477"/>
    </source>
</evidence>
<feature type="domain" description="Glycosyl transferase family 1" evidence="1">
    <location>
        <begin position="200"/>
        <end position="351"/>
    </location>
</feature>
<dbReference type="Pfam" id="PF00534">
    <property type="entry name" value="Glycos_transf_1"/>
    <property type="match status" value="1"/>
</dbReference>